<dbReference type="PANTHER" id="PTHR47123">
    <property type="entry name" value="F-BOX PROTEIN SKIP23"/>
    <property type="match status" value="1"/>
</dbReference>
<accession>A0A2P6RLA5</accession>
<dbReference type="InterPro" id="IPR005174">
    <property type="entry name" value="KIB1-4_b-propeller"/>
</dbReference>
<dbReference type="Proteomes" id="UP000238479">
    <property type="component" value="Chromosome 2"/>
</dbReference>
<name>A0A2P6RLA5_ROSCH</name>
<sequence length="335" mass="38345">MASDLSVELLEKVGKCLNLTNDISRFRAVCRSWRSSVPPFTKNKQQLLSPIRGPIQLPKYPDSNGNWPKMLNLTKRVIYHVSHSSSTWVVTVKLKESGEIDRTLDPLFQCPFSREQFPETFPEAFNLLDEDVLVVELAEAYGLRDISEAGCDYRVAMSFNPSCPALMVVVNGVLYHCNLGVDPIPKLKPVEGLAAYSRLEDVIYYEEKFYAVASDAITVVLDSNSLQVVDILVKTRMLGRERHRKYLVESAGDVFLVKKVRHLNYRVFKLNAIEKCWVEMEDDWDWDGRILIVDSDDGCFFPSAQDFPRIGHGNNSCVYFYHPNYTRWAQSCIVR</sequence>
<protein>
    <recommendedName>
        <fullName evidence="1">KIB1-4 beta-propeller domain-containing protein</fullName>
    </recommendedName>
</protein>
<dbReference type="PANTHER" id="PTHR47123:SF15">
    <property type="entry name" value="F-BOX PROTEIN SKIP23"/>
    <property type="match status" value="1"/>
</dbReference>
<dbReference type="CDD" id="cd09917">
    <property type="entry name" value="F-box_SF"/>
    <property type="match status" value="1"/>
</dbReference>
<evidence type="ECO:0000259" key="1">
    <source>
        <dbReference type="Pfam" id="PF03478"/>
    </source>
</evidence>
<feature type="domain" description="KIB1-4 beta-propeller" evidence="1">
    <location>
        <begin position="82"/>
        <end position="321"/>
    </location>
</feature>
<gene>
    <name evidence="2" type="ORF">RchiOBHm_Chr2g0097171</name>
</gene>
<dbReference type="EMBL" id="PDCK01000040">
    <property type="protein sequence ID" value="PRQ47205.1"/>
    <property type="molecule type" value="Genomic_DNA"/>
</dbReference>
<organism evidence="2 3">
    <name type="scientific">Rosa chinensis</name>
    <name type="common">China rose</name>
    <dbReference type="NCBI Taxonomy" id="74649"/>
    <lineage>
        <taxon>Eukaryota</taxon>
        <taxon>Viridiplantae</taxon>
        <taxon>Streptophyta</taxon>
        <taxon>Embryophyta</taxon>
        <taxon>Tracheophyta</taxon>
        <taxon>Spermatophyta</taxon>
        <taxon>Magnoliopsida</taxon>
        <taxon>eudicotyledons</taxon>
        <taxon>Gunneridae</taxon>
        <taxon>Pentapetalae</taxon>
        <taxon>rosids</taxon>
        <taxon>fabids</taxon>
        <taxon>Rosales</taxon>
        <taxon>Rosaceae</taxon>
        <taxon>Rosoideae</taxon>
        <taxon>Rosoideae incertae sedis</taxon>
        <taxon>Rosa</taxon>
    </lineage>
</organism>
<keyword evidence="3" id="KW-1185">Reference proteome</keyword>
<comment type="caution">
    <text evidence="2">The sequence shown here is derived from an EMBL/GenBank/DDBJ whole genome shotgun (WGS) entry which is preliminary data.</text>
</comment>
<dbReference type="AlphaFoldDB" id="A0A2P6RLA5"/>
<evidence type="ECO:0000313" key="2">
    <source>
        <dbReference type="EMBL" id="PRQ47205.1"/>
    </source>
</evidence>
<dbReference type="Gramene" id="PRQ47205">
    <property type="protein sequence ID" value="PRQ47205"/>
    <property type="gene ID" value="RchiOBHm_Chr2g0097171"/>
</dbReference>
<evidence type="ECO:0000313" key="3">
    <source>
        <dbReference type="Proteomes" id="UP000238479"/>
    </source>
</evidence>
<proteinExistence type="predicted"/>
<dbReference type="InterPro" id="IPR051304">
    <property type="entry name" value="SCF_F-box_domain"/>
</dbReference>
<reference evidence="2 3" key="1">
    <citation type="journal article" date="2018" name="Nat. Genet.">
        <title>The Rosa genome provides new insights in the design of modern roses.</title>
        <authorList>
            <person name="Bendahmane M."/>
        </authorList>
    </citation>
    <scope>NUCLEOTIDE SEQUENCE [LARGE SCALE GENOMIC DNA]</scope>
    <source>
        <strain evidence="3">cv. Old Blush</strain>
    </source>
</reference>
<dbReference type="OrthoDB" id="1156882at2759"/>
<dbReference type="Pfam" id="PF03478">
    <property type="entry name" value="Beta-prop_KIB1-4"/>
    <property type="match status" value="1"/>
</dbReference>